<accession>A0A7X3S8V1</accession>
<name>A0A7X3S8V1_9HYPH</name>
<sequence>MAAASAVVAVEKGALPAGFAKRAQVVTETDKDAERPGGLPAFEAHPNRDLVLGEVHARPFRMVETPRVFLRYGFTTDEEATARDREWFSGFCRSHGAPVPDASARYHVIDLQTGALRWERHGEFTTYTWDGPGQGVTGVFDAPRGHPFGAGFRAPGPQIVAARLDLVRVEDADFEPLIERFDRTSLAVSSIHGDAARIVTDFRQDKDGMTRILIVDDRLRPHQAGALAQRLLEVETYRTLALLGLAEANRQAPSVARIEAGLADIAEKMRSSEGVETNRVLLDDLTRLAAELEAGAAASAYRFGASRAYEAIVEQRLLAIEESPVEGYFTFHQFLNRRMAPAMRTCRTLEERQANLSRKLARAATLLRTRVDVELERQNRDLLVAMNRRARLQLRLQQTVEGLSVAAVSYYVVGLISYLAKAAKESGLHLPSTEVVTGISVPVVVIAIWMMVKRIRAHHSDPEKDDSS</sequence>
<keyword evidence="3" id="KW-1185">Reference proteome</keyword>
<dbReference type="Proteomes" id="UP000433101">
    <property type="component" value="Unassembled WGS sequence"/>
</dbReference>
<dbReference type="RefSeq" id="WP_160776447.1">
    <property type="nucleotide sequence ID" value="NZ_WUMV01000007.1"/>
</dbReference>
<protein>
    <submittedName>
        <fullName evidence="2">DUF3422 family protein</fullName>
    </submittedName>
</protein>
<dbReference type="EMBL" id="WUMV01000007">
    <property type="protein sequence ID" value="MXN66197.1"/>
    <property type="molecule type" value="Genomic_DNA"/>
</dbReference>
<gene>
    <name evidence="2" type="ORF">GR183_14880</name>
</gene>
<organism evidence="2 3">
    <name type="scientific">Stappia sediminis</name>
    <dbReference type="NCBI Taxonomy" id="2692190"/>
    <lineage>
        <taxon>Bacteria</taxon>
        <taxon>Pseudomonadati</taxon>
        <taxon>Pseudomonadota</taxon>
        <taxon>Alphaproteobacteria</taxon>
        <taxon>Hyphomicrobiales</taxon>
        <taxon>Stappiaceae</taxon>
        <taxon>Stappia</taxon>
    </lineage>
</organism>
<evidence type="ECO:0000313" key="2">
    <source>
        <dbReference type="EMBL" id="MXN66197.1"/>
    </source>
</evidence>
<proteinExistence type="predicted"/>
<keyword evidence="1" id="KW-0472">Membrane</keyword>
<dbReference type="InterPro" id="IPR021830">
    <property type="entry name" value="DUF3422"/>
</dbReference>
<keyword evidence="1" id="KW-0812">Transmembrane</keyword>
<reference evidence="2 3" key="1">
    <citation type="submission" date="2019-12" db="EMBL/GenBank/DDBJ databases">
        <authorList>
            <person name="Li M."/>
        </authorList>
    </citation>
    <scope>NUCLEOTIDE SEQUENCE [LARGE SCALE GENOMIC DNA]</scope>
    <source>
        <strain evidence="2 3">GBMRC 2046</strain>
    </source>
</reference>
<comment type="caution">
    <text evidence="2">The sequence shown here is derived from an EMBL/GenBank/DDBJ whole genome shotgun (WGS) entry which is preliminary data.</text>
</comment>
<dbReference type="Pfam" id="PF11902">
    <property type="entry name" value="DUF3422"/>
    <property type="match status" value="1"/>
</dbReference>
<feature type="transmembrane region" description="Helical" evidence="1">
    <location>
        <begin position="399"/>
        <end position="420"/>
    </location>
</feature>
<feature type="transmembrane region" description="Helical" evidence="1">
    <location>
        <begin position="435"/>
        <end position="452"/>
    </location>
</feature>
<evidence type="ECO:0000313" key="3">
    <source>
        <dbReference type="Proteomes" id="UP000433101"/>
    </source>
</evidence>
<dbReference type="AlphaFoldDB" id="A0A7X3S8V1"/>
<evidence type="ECO:0000256" key="1">
    <source>
        <dbReference type="SAM" id="Phobius"/>
    </source>
</evidence>
<keyword evidence="1" id="KW-1133">Transmembrane helix</keyword>